<sequence length="110" mass="12210">MKVVRDHEVVYPDPLRVRAGERVRVGREDDEFPGWAWCAAADGREGWAPLAILRRDGAEGVARRDYDATELAVKRGQRVEVLEELSGWARVASAEGRVGWVPRDCLAPAG</sequence>
<dbReference type="InterPro" id="IPR036028">
    <property type="entry name" value="SH3-like_dom_sf"/>
</dbReference>
<dbReference type="Pfam" id="PF07653">
    <property type="entry name" value="SH3_2"/>
    <property type="match status" value="2"/>
</dbReference>
<feature type="domain" description="SH3" evidence="2">
    <location>
        <begin position="55"/>
        <end position="110"/>
    </location>
</feature>
<name>A0A832MM51_UNCEI</name>
<accession>A0A832MM51</accession>
<dbReference type="SUPFAM" id="SSF50044">
    <property type="entry name" value="SH3-domain"/>
    <property type="match status" value="2"/>
</dbReference>
<dbReference type="PIRSF" id="PIRSF034961">
    <property type="entry name" value="UCP034961_SH3_2"/>
    <property type="match status" value="1"/>
</dbReference>
<dbReference type="AlphaFoldDB" id="A0A832MM51"/>
<dbReference type="Gene3D" id="2.30.30.40">
    <property type="entry name" value="SH3 Domains"/>
    <property type="match status" value="2"/>
</dbReference>
<protein>
    <submittedName>
        <fullName evidence="3">Ligand-binding protein SH3</fullName>
    </submittedName>
</protein>
<gene>
    <name evidence="3" type="ORF">ENR23_08480</name>
</gene>
<evidence type="ECO:0000259" key="2">
    <source>
        <dbReference type="PROSITE" id="PS50002"/>
    </source>
</evidence>
<dbReference type="EMBL" id="DSQF01000018">
    <property type="protein sequence ID" value="HGZ43446.1"/>
    <property type="molecule type" value="Genomic_DNA"/>
</dbReference>
<proteinExistence type="predicted"/>
<reference evidence="3" key="1">
    <citation type="journal article" date="2020" name="mSystems">
        <title>Genome- and Community-Level Interaction Insights into Carbon Utilization and Element Cycling Functions of Hydrothermarchaeota in Hydrothermal Sediment.</title>
        <authorList>
            <person name="Zhou Z."/>
            <person name="Liu Y."/>
            <person name="Xu W."/>
            <person name="Pan J."/>
            <person name="Luo Z.H."/>
            <person name="Li M."/>
        </authorList>
    </citation>
    <scope>NUCLEOTIDE SEQUENCE [LARGE SCALE GENOMIC DNA]</scope>
    <source>
        <strain evidence="3">SpSt-381</strain>
    </source>
</reference>
<organism evidence="3">
    <name type="scientific">Eiseniibacteriota bacterium</name>
    <dbReference type="NCBI Taxonomy" id="2212470"/>
    <lineage>
        <taxon>Bacteria</taxon>
        <taxon>Candidatus Eiseniibacteriota</taxon>
    </lineage>
</organism>
<keyword evidence="1" id="KW-0728">SH3 domain</keyword>
<dbReference type="CDD" id="cd00174">
    <property type="entry name" value="SH3"/>
    <property type="match status" value="1"/>
</dbReference>
<dbReference type="PROSITE" id="PS50002">
    <property type="entry name" value="SH3"/>
    <property type="match status" value="1"/>
</dbReference>
<evidence type="ECO:0000313" key="3">
    <source>
        <dbReference type="EMBL" id="HGZ43446.1"/>
    </source>
</evidence>
<dbReference type="InterPro" id="IPR001452">
    <property type="entry name" value="SH3_domain"/>
</dbReference>
<dbReference type="SMART" id="SM00326">
    <property type="entry name" value="SH3"/>
    <property type="match status" value="2"/>
</dbReference>
<evidence type="ECO:0000256" key="1">
    <source>
        <dbReference type="ARBA" id="ARBA00022443"/>
    </source>
</evidence>
<comment type="caution">
    <text evidence="3">The sequence shown here is derived from an EMBL/GenBank/DDBJ whole genome shotgun (WGS) entry which is preliminary data.</text>
</comment>
<dbReference type="InterPro" id="IPR014593">
    <property type="entry name" value="UCP034961_SH3_2"/>
</dbReference>